<feature type="transmembrane region" description="Helical" evidence="2">
    <location>
        <begin position="209"/>
        <end position="232"/>
    </location>
</feature>
<organism evidence="4 5">
    <name type="scientific">Cristinia sonorae</name>
    <dbReference type="NCBI Taxonomy" id="1940300"/>
    <lineage>
        <taxon>Eukaryota</taxon>
        <taxon>Fungi</taxon>
        <taxon>Dikarya</taxon>
        <taxon>Basidiomycota</taxon>
        <taxon>Agaricomycotina</taxon>
        <taxon>Agaricomycetes</taxon>
        <taxon>Agaricomycetidae</taxon>
        <taxon>Agaricales</taxon>
        <taxon>Pleurotineae</taxon>
        <taxon>Stephanosporaceae</taxon>
        <taxon>Cristinia</taxon>
    </lineage>
</organism>
<gene>
    <name evidence="4" type="ORF">BXZ70DRAFT_368816</name>
</gene>
<proteinExistence type="predicted"/>
<comment type="caution">
    <text evidence="4">The sequence shown here is derived from an EMBL/GenBank/DDBJ whole genome shotgun (WGS) entry which is preliminary data.</text>
</comment>
<protein>
    <recommendedName>
        <fullName evidence="3">DUF6535 domain-containing protein</fullName>
    </recommendedName>
</protein>
<feature type="compositionally biased region" description="Basic and acidic residues" evidence="1">
    <location>
        <begin position="19"/>
        <end position="30"/>
    </location>
</feature>
<evidence type="ECO:0000313" key="4">
    <source>
        <dbReference type="EMBL" id="KAH8093883.1"/>
    </source>
</evidence>
<keyword evidence="2" id="KW-0812">Transmembrane</keyword>
<feature type="transmembrane region" description="Helical" evidence="2">
    <location>
        <begin position="244"/>
        <end position="268"/>
    </location>
</feature>
<feature type="transmembrane region" description="Helical" evidence="2">
    <location>
        <begin position="156"/>
        <end position="175"/>
    </location>
</feature>
<feature type="transmembrane region" description="Helical" evidence="2">
    <location>
        <begin position="84"/>
        <end position="104"/>
    </location>
</feature>
<sequence length="411" mass="46934">MNRLTDEEKVHIEYPISDEPTRKETADTDHSFPTSSTSAHNTHGHTNTSEDETFGASDGWAKMSSYLREYDEMRVRDTKEDIDTLLTFAGLFSAVLTAFVLVSYTSFQPDNSTLSVQLLYQISMQLGAMSSNETQQLLLPDLPVYDPPASAFRINGIWFASLTCSLVTASLGMLVKQWLRQYMAGEMISPKERCRVRHFRNQGIVRWRVFEVAAFLPMLLQIALILFFIGMLDFLRLADETMCWILSGIVAVYLLFFVTTMVSPLFSAQSPFKTPLFRSLPAVSRRLMGKIARSLYRHLLHVPHHEAPIEEAELRKRNDWDVEMIVAADATFMDPQFFDNIQLCMRDFDGARRVTCIHQLIEHRVGATLPSLHTAEFAFWRLSWTERRAAVSTLIDAIHTPLVAAIEGRRR</sequence>
<feature type="compositionally biased region" description="Polar residues" evidence="1">
    <location>
        <begin position="31"/>
        <end position="47"/>
    </location>
</feature>
<accession>A0A8K0UL29</accession>
<evidence type="ECO:0000313" key="5">
    <source>
        <dbReference type="Proteomes" id="UP000813824"/>
    </source>
</evidence>
<dbReference type="OrthoDB" id="3235960at2759"/>
<feature type="domain" description="DUF6535" evidence="3">
    <location>
        <begin position="60"/>
        <end position="235"/>
    </location>
</feature>
<keyword evidence="2" id="KW-1133">Transmembrane helix</keyword>
<dbReference type="AlphaFoldDB" id="A0A8K0UL29"/>
<dbReference type="Proteomes" id="UP000813824">
    <property type="component" value="Unassembled WGS sequence"/>
</dbReference>
<evidence type="ECO:0000259" key="3">
    <source>
        <dbReference type="Pfam" id="PF20153"/>
    </source>
</evidence>
<dbReference type="Pfam" id="PF20153">
    <property type="entry name" value="DUF6535"/>
    <property type="match status" value="1"/>
</dbReference>
<dbReference type="EMBL" id="JAEVFJ010000027">
    <property type="protein sequence ID" value="KAH8093883.1"/>
    <property type="molecule type" value="Genomic_DNA"/>
</dbReference>
<keyword evidence="2" id="KW-0472">Membrane</keyword>
<feature type="region of interest" description="Disordered" evidence="1">
    <location>
        <begin position="1"/>
        <end position="56"/>
    </location>
</feature>
<evidence type="ECO:0000256" key="1">
    <source>
        <dbReference type="SAM" id="MobiDB-lite"/>
    </source>
</evidence>
<reference evidence="4" key="1">
    <citation type="journal article" date="2021" name="New Phytol.">
        <title>Evolutionary innovations through gain and loss of genes in the ectomycorrhizal Boletales.</title>
        <authorList>
            <person name="Wu G."/>
            <person name="Miyauchi S."/>
            <person name="Morin E."/>
            <person name="Kuo A."/>
            <person name="Drula E."/>
            <person name="Varga T."/>
            <person name="Kohler A."/>
            <person name="Feng B."/>
            <person name="Cao Y."/>
            <person name="Lipzen A."/>
            <person name="Daum C."/>
            <person name="Hundley H."/>
            <person name="Pangilinan J."/>
            <person name="Johnson J."/>
            <person name="Barry K."/>
            <person name="LaButti K."/>
            <person name="Ng V."/>
            <person name="Ahrendt S."/>
            <person name="Min B."/>
            <person name="Choi I.G."/>
            <person name="Park H."/>
            <person name="Plett J.M."/>
            <person name="Magnuson J."/>
            <person name="Spatafora J.W."/>
            <person name="Nagy L.G."/>
            <person name="Henrissat B."/>
            <person name="Grigoriev I.V."/>
            <person name="Yang Z.L."/>
            <person name="Xu J."/>
            <person name="Martin F.M."/>
        </authorList>
    </citation>
    <scope>NUCLEOTIDE SEQUENCE</scope>
    <source>
        <strain evidence="4">KKN 215</strain>
    </source>
</reference>
<feature type="compositionally biased region" description="Basic and acidic residues" evidence="1">
    <location>
        <begin position="1"/>
        <end position="12"/>
    </location>
</feature>
<name>A0A8K0UL29_9AGAR</name>
<dbReference type="InterPro" id="IPR045338">
    <property type="entry name" value="DUF6535"/>
</dbReference>
<evidence type="ECO:0000256" key="2">
    <source>
        <dbReference type="SAM" id="Phobius"/>
    </source>
</evidence>
<keyword evidence="5" id="KW-1185">Reference proteome</keyword>